<dbReference type="STRING" id="634771.SAMN04488128_103274"/>
<feature type="transmembrane region" description="Helical" evidence="8">
    <location>
        <begin position="299"/>
        <end position="320"/>
    </location>
</feature>
<dbReference type="PRINTS" id="PR00344">
    <property type="entry name" value="BCTRLSENSOR"/>
</dbReference>
<dbReference type="Gene3D" id="1.10.287.130">
    <property type="match status" value="1"/>
</dbReference>
<feature type="transmembrane region" description="Helical" evidence="8">
    <location>
        <begin position="12"/>
        <end position="32"/>
    </location>
</feature>
<dbReference type="SMART" id="SM00448">
    <property type="entry name" value="REC"/>
    <property type="match status" value="1"/>
</dbReference>
<dbReference type="CDD" id="cd16922">
    <property type="entry name" value="HATPase_EvgS-ArcB-TorS-like"/>
    <property type="match status" value="1"/>
</dbReference>
<feature type="domain" description="Response regulatory" evidence="10">
    <location>
        <begin position="587"/>
        <end position="705"/>
    </location>
</feature>
<keyword evidence="4" id="KW-0808">Transferase</keyword>
<evidence type="ECO:0000256" key="3">
    <source>
        <dbReference type="ARBA" id="ARBA00022553"/>
    </source>
</evidence>
<dbReference type="AlphaFoldDB" id="A0A1T4SQA0"/>
<dbReference type="InterPro" id="IPR003594">
    <property type="entry name" value="HATPase_dom"/>
</dbReference>
<dbReference type="FunFam" id="3.30.565.10:FF:000010">
    <property type="entry name" value="Sensor histidine kinase RcsC"/>
    <property type="match status" value="1"/>
</dbReference>
<feature type="coiled-coil region" evidence="7">
    <location>
        <begin position="222"/>
        <end position="278"/>
    </location>
</feature>
<evidence type="ECO:0000256" key="5">
    <source>
        <dbReference type="ARBA" id="ARBA00022777"/>
    </source>
</evidence>
<dbReference type="SUPFAM" id="SSF52172">
    <property type="entry name" value="CheY-like"/>
    <property type="match status" value="1"/>
</dbReference>
<evidence type="ECO:0000256" key="4">
    <source>
        <dbReference type="ARBA" id="ARBA00022679"/>
    </source>
</evidence>
<dbReference type="PROSITE" id="PS50110">
    <property type="entry name" value="RESPONSE_REGULATORY"/>
    <property type="match status" value="1"/>
</dbReference>
<feature type="domain" description="Histidine kinase" evidence="9">
    <location>
        <begin position="346"/>
        <end position="556"/>
    </location>
</feature>
<feature type="modified residue" description="4-aspartylphosphate" evidence="6">
    <location>
        <position position="636"/>
    </location>
</feature>
<evidence type="ECO:0000256" key="2">
    <source>
        <dbReference type="ARBA" id="ARBA00012438"/>
    </source>
</evidence>
<dbReference type="CDD" id="cd00082">
    <property type="entry name" value="HisKA"/>
    <property type="match status" value="1"/>
</dbReference>
<keyword evidence="8" id="KW-0812">Transmembrane</keyword>
<evidence type="ECO:0000313" key="11">
    <source>
        <dbReference type="EMBL" id="SKA30326.1"/>
    </source>
</evidence>
<evidence type="ECO:0000313" key="12">
    <source>
        <dbReference type="Proteomes" id="UP000190367"/>
    </source>
</evidence>
<dbReference type="OrthoDB" id="9811889at2"/>
<dbReference type="Pfam" id="PF02518">
    <property type="entry name" value="HATPase_c"/>
    <property type="match status" value="1"/>
</dbReference>
<name>A0A1T4SQA0_9BACT</name>
<evidence type="ECO:0000256" key="8">
    <source>
        <dbReference type="SAM" id="Phobius"/>
    </source>
</evidence>
<protein>
    <recommendedName>
        <fullName evidence="2">histidine kinase</fullName>
        <ecNumber evidence="2">2.7.13.3</ecNumber>
    </recommendedName>
</protein>
<sequence>MYNAHERKSFFRFAVVILMVIILVTFFMIIFLRKRAADQLSAGVRDLVATKTDAGHIDQAVQLLYAADNDFRFYTLTYDPAYLHSYVASLEAVSSHIDTAIGAASKQKQVQELLSDKEEKTQMFLHTRLYVDSLLQLSQQWDTAATPVVIQELKKIKLPQREQIDTIITSSSSTVKPKKKLLGRIKDAISNKAAVQTNQEIKVIKRDAGGDSQGTVISSADLKRMQQRYQQFMRQAAQSHANLNRKEYALVMANQRLFNALQQVLANLRKNMVAETDKKRSLLSRNIGNSLYTMDRHTYWEIPLLLLLTGIIIYGIIRLYRYDLALLRSKQQAEKFARQKSEFASTMSHEIRTPIHSLLGYTNQLEREQPGETSAAIRNSAEMLLSVVNNVLDYTQMESGKPSLKQEKFSPRTAIEEVCRSLQVQANIKSLRLQPCIYFPTTQMVYGDVFRLKQVLINLIANAIKYTSKGEVTVTAYLRDGELLQVSVKDTGSGIPADVLPTLFDAFTQGSNGIAKGSGLGLYIAKKIIDLHDGKIEVKSTPGKGTTFYFEIRYPAVVQTPGTIKITMPVNNNTESPDTPSTPSHIRLLVVEDSVLNQKLLALLLDRLGISHVITGSAEEALTIYSRESFDMVLTDIDLPGMDGIALTQQIRQLPDKKKAGVTIIAITGNILDDDVASYMNSGLNDYIMKPYREEDILEKISAHGLLV</sequence>
<dbReference type="CDD" id="cd17546">
    <property type="entry name" value="REC_hyHK_CKI1_RcsC-like"/>
    <property type="match status" value="1"/>
</dbReference>
<accession>A0A1T4SQA0</accession>
<keyword evidence="8" id="KW-1133">Transmembrane helix</keyword>
<dbReference type="Gene3D" id="3.30.565.10">
    <property type="entry name" value="Histidine kinase-like ATPase, C-terminal domain"/>
    <property type="match status" value="1"/>
</dbReference>
<dbReference type="Pfam" id="PF00072">
    <property type="entry name" value="Response_reg"/>
    <property type="match status" value="1"/>
</dbReference>
<dbReference type="SMART" id="SM00387">
    <property type="entry name" value="HATPase_c"/>
    <property type="match status" value="1"/>
</dbReference>
<dbReference type="RefSeq" id="WP_078670643.1">
    <property type="nucleotide sequence ID" value="NZ_FUWZ01000003.1"/>
</dbReference>
<reference evidence="12" key="1">
    <citation type="submission" date="2017-02" db="EMBL/GenBank/DDBJ databases">
        <authorList>
            <person name="Varghese N."/>
            <person name="Submissions S."/>
        </authorList>
    </citation>
    <scope>NUCLEOTIDE SEQUENCE [LARGE SCALE GENOMIC DNA]</scope>
    <source>
        <strain evidence="12">DSM 22224</strain>
    </source>
</reference>
<proteinExistence type="predicted"/>
<dbReference type="PANTHER" id="PTHR43047:SF64">
    <property type="entry name" value="HISTIDINE KINASE CONTAINING CHEY-HOMOLOGOUS RECEIVER DOMAIN AND PAS DOMAIN-RELATED"/>
    <property type="match status" value="1"/>
</dbReference>
<dbReference type="Pfam" id="PF00512">
    <property type="entry name" value="HisKA"/>
    <property type="match status" value="1"/>
</dbReference>
<dbReference type="PANTHER" id="PTHR43047">
    <property type="entry name" value="TWO-COMPONENT HISTIDINE PROTEIN KINASE"/>
    <property type="match status" value="1"/>
</dbReference>
<gene>
    <name evidence="11" type="ORF">SAMN04488128_103274</name>
</gene>
<dbReference type="Gene3D" id="3.40.50.2300">
    <property type="match status" value="1"/>
</dbReference>
<dbReference type="EMBL" id="FUWZ01000003">
    <property type="protein sequence ID" value="SKA30326.1"/>
    <property type="molecule type" value="Genomic_DNA"/>
</dbReference>
<keyword evidence="7" id="KW-0175">Coiled coil</keyword>
<dbReference type="InterPro" id="IPR004358">
    <property type="entry name" value="Sig_transdc_His_kin-like_C"/>
</dbReference>
<evidence type="ECO:0000256" key="7">
    <source>
        <dbReference type="SAM" id="Coils"/>
    </source>
</evidence>
<keyword evidence="8" id="KW-0472">Membrane</keyword>
<evidence type="ECO:0000256" key="1">
    <source>
        <dbReference type="ARBA" id="ARBA00000085"/>
    </source>
</evidence>
<organism evidence="11 12">
    <name type="scientific">Chitinophaga eiseniae</name>
    <dbReference type="NCBI Taxonomy" id="634771"/>
    <lineage>
        <taxon>Bacteria</taxon>
        <taxon>Pseudomonadati</taxon>
        <taxon>Bacteroidota</taxon>
        <taxon>Chitinophagia</taxon>
        <taxon>Chitinophagales</taxon>
        <taxon>Chitinophagaceae</taxon>
        <taxon>Chitinophaga</taxon>
    </lineage>
</organism>
<dbReference type="GO" id="GO:0000155">
    <property type="term" value="F:phosphorelay sensor kinase activity"/>
    <property type="evidence" value="ECO:0007669"/>
    <property type="project" value="InterPro"/>
</dbReference>
<dbReference type="InterPro" id="IPR005467">
    <property type="entry name" value="His_kinase_dom"/>
</dbReference>
<dbReference type="InterPro" id="IPR003661">
    <property type="entry name" value="HisK_dim/P_dom"/>
</dbReference>
<dbReference type="InterPro" id="IPR011006">
    <property type="entry name" value="CheY-like_superfamily"/>
</dbReference>
<dbReference type="SUPFAM" id="SSF55874">
    <property type="entry name" value="ATPase domain of HSP90 chaperone/DNA topoisomerase II/histidine kinase"/>
    <property type="match status" value="1"/>
</dbReference>
<keyword evidence="3 6" id="KW-0597">Phosphoprotein</keyword>
<dbReference type="EC" id="2.7.13.3" evidence="2"/>
<keyword evidence="5 11" id="KW-0418">Kinase</keyword>
<dbReference type="InterPro" id="IPR036097">
    <property type="entry name" value="HisK_dim/P_sf"/>
</dbReference>
<comment type="catalytic activity">
    <reaction evidence="1">
        <text>ATP + protein L-histidine = ADP + protein N-phospho-L-histidine.</text>
        <dbReference type="EC" id="2.7.13.3"/>
    </reaction>
</comment>
<evidence type="ECO:0000259" key="10">
    <source>
        <dbReference type="PROSITE" id="PS50110"/>
    </source>
</evidence>
<evidence type="ECO:0000259" key="9">
    <source>
        <dbReference type="PROSITE" id="PS50109"/>
    </source>
</evidence>
<dbReference type="SUPFAM" id="SSF47384">
    <property type="entry name" value="Homodimeric domain of signal transducing histidine kinase"/>
    <property type="match status" value="1"/>
</dbReference>
<dbReference type="Proteomes" id="UP000190367">
    <property type="component" value="Unassembled WGS sequence"/>
</dbReference>
<evidence type="ECO:0000256" key="6">
    <source>
        <dbReference type="PROSITE-ProRule" id="PRU00169"/>
    </source>
</evidence>
<dbReference type="SMART" id="SM00388">
    <property type="entry name" value="HisKA"/>
    <property type="match status" value="1"/>
</dbReference>
<dbReference type="PROSITE" id="PS50109">
    <property type="entry name" value="HIS_KIN"/>
    <property type="match status" value="1"/>
</dbReference>
<keyword evidence="12" id="KW-1185">Reference proteome</keyword>
<dbReference type="InterPro" id="IPR001789">
    <property type="entry name" value="Sig_transdc_resp-reg_receiver"/>
</dbReference>
<dbReference type="InterPro" id="IPR036890">
    <property type="entry name" value="HATPase_C_sf"/>
</dbReference>